<dbReference type="PROSITE" id="PS50110">
    <property type="entry name" value="RESPONSE_REGULATORY"/>
    <property type="match status" value="1"/>
</dbReference>
<dbReference type="EMBL" id="CP090145">
    <property type="protein sequence ID" value="UOX35157.1"/>
    <property type="molecule type" value="Genomic_DNA"/>
</dbReference>
<reference evidence="5" key="1">
    <citation type="submission" date="2021-12" db="EMBL/GenBank/DDBJ databases">
        <authorList>
            <person name="Cha I.-T."/>
            <person name="Lee K.-E."/>
            <person name="Park S.-J."/>
        </authorList>
    </citation>
    <scope>NUCLEOTIDE SEQUENCE</scope>
    <source>
        <strain evidence="5">YSM-43</strain>
    </source>
</reference>
<keyword evidence="6" id="KW-1185">Reference proteome</keyword>
<dbReference type="Proteomes" id="UP000830454">
    <property type="component" value="Chromosome"/>
</dbReference>
<keyword evidence="2" id="KW-0597">Phosphoprotein</keyword>
<sequence length="209" mass="24352">MKSNIIIADSQNLYRIGLKHVLKKHFNSLTITELSTKRELIKTLNNTEIDYLFIDVNNVIDIEKRDVLNINKLFPTCRIIIITCFHNEFEDEFLYKKEISGYICKNSQEQVFYEALIKIQRNDRYICNQILNSVLENNLVKQQNDCNHLTTREIEILKLIAQGKTGNQIASILFISVHTFRTHRKNIMKKTSANSTSKLVLYALKSSIV</sequence>
<dbReference type="InterPro" id="IPR051015">
    <property type="entry name" value="EvgA-like"/>
</dbReference>
<evidence type="ECO:0000256" key="1">
    <source>
        <dbReference type="ARBA" id="ARBA00023125"/>
    </source>
</evidence>
<keyword evidence="1" id="KW-0238">DNA-binding</keyword>
<dbReference type="Pfam" id="PF00196">
    <property type="entry name" value="GerE"/>
    <property type="match status" value="1"/>
</dbReference>
<evidence type="ECO:0000259" key="3">
    <source>
        <dbReference type="PROSITE" id="PS50043"/>
    </source>
</evidence>
<evidence type="ECO:0000259" key="4">
    <source>
        <dbReference type="PROSITE" id="PS50110"/>
    </source>
</evidence>
<reference evidence="5" key="2">
    <citation type="submission" date="2022-04" db="EMBL/GenBank/DDBJ databases">
        <title>Complete Genome Sequence of Flavobacterium sediminilitoris YSM-43, Isolated from a Tidal Sediment.</title>
        <authorList>
            <person name="Lee P.A."/>
        </authorList>
    </citation>
    <scope>NUCLEOTIDE SEQUENCE</scope>
    <source>
        <strain evidence="5">YSM-43</strain>
    </source>
</reference>
<dbReference type="CDD" id="cd06170">
    <property type="entry name" value="LuxR_C_like"/>
    <property type="match status" value="1"/>
</dbReference>
<dbReference type="InterPro" id="IPR011006">
    <property type="entry name" value="CheY-like_superfamily"/>
</dbReference>
<dbReference type="PANTHER" id="PTHR45566">
    <property type="entry name" value="HTH-TYPE TRANSCRIPTIONAL REGULATOR YHJB-RELATED"/>
    <property type="match status" value="1"/>
</dbReference>
<dbReference type="PRINTS" id="PR00038">
    <property type="entry name" value="HTHLUXR"/>
</dbReference>
<evidence type="ECO:0000313" key="5">
    <source>
        <dbReference type="EMBL" id="UOX35157.1"/>
    </source>
</evidence>
<organism evidence="5 6">
    <name type="scientific">Flavobacterium sediminilitoris</name>
    <dbReference type="NCBI Taxonomy" id="2024526"/>
    <lineage>
        <taxon>Bacteria</taxon>
        <taxon>Pseudomonadati</taxon>
        <taxon>Bacteroidota</taxon>
        <taxon>Flavobacteriia</taxon>
        <taxon>Flavobacteriales</taxon>
        <taxon>Flavobacteriaceae</taxon>
        <taxon>Flavobacterium</taxon>
    </lineage>
</organism>
<dbReference type="SUPFAM" id="SSF52172">
    <property type="entry name" value="CheY-like"/>
    <property type="match status" value="1"/>
</dbReference>
<feature type="domain" description="Response regulatory" evidence="4">
    <location>
        <begin position="4"/>
        <end position="120"/>
    </location>
</feature>
<dbReference type="SUPFAM" id="SSF46894">
    <property type="entry name" value="C-terminal effector domain of the bipartite response regulators"/>
    <property type="match status" value="1"/>
</dbReference>
<gene>
    <name evidence="5" type="ORF">LXD69_06485</name>
</gene>
<feature type="domain" description="HTH luxR-type" evidence="3">
    <location>
        <begin position="142"/>
        <end position="207"/>
    </location>
</feature>
<name>A0ABY4HQJ8_9FLAO</name>
<evidence type="ECO:0000313" key="6">
    <source>
        <dbReference type="Proteomes" id="UP000830454"/>
    </source>
</evidence>
<dbReference type="PANTHER" id="PTHR45566:SF2">
    <property type="entry name" value="NARL SUBFAMILY"/>
    <property type="match status" value="1"/>
</dbReference>
<dbReference type="SMART" id="SM00421">
    <property type="entry name" value="HTH_LUXR"/>
    <property type="match status" value="1"/>
</dbReference>
<dbReference type="RefSeq" id="WP_045969821.1">
    <property type="nucleotide sequence ID" value="NZ_CP090145.1"/>
</dbReference>
<proteinExistence type="predicted"/>
<evidence type="ECO:0000256" key="2">
    <source>
        <dbReference type="PROSITE-ProRule" id="PRU00169"/>
    </source>
</evidence>
<dbReference type="PROSITE" id="PS50043">
    <property type="entry name" value="HTH_LUXR_2"/>
    <property type="match status" value="1"/>
</dbReference>
<dbReference type="InterPro" id="IPR001789">
    <property type="entry name" value="Sig_transdc_resp-reg_receiver"/>
</dbReference>
<dbReference type="InterPro" id="IPR016032">
    <property type="entry name" value="Sig_transdc_resp-reg_C-effctor"/>
</dbReference>
<protein>
    <submittedName>
        <fullName evidence="5">Response regulator transcription factor</fullName>
    </submittedName>
</protein>
<feature type="modified residue" description="4-aspartylphosphate" evidence="2">
    <location>
        <position position="55"/>
    </location>
</feature>
<dbReference type="Gene3D" id="3.40.50.2300">
    <property type="match status" value="1"/>
</dbReference>
<accession>A0ABY4HQJ8</accession>
<dbReference type="InterPro" id="IPR000792">
    <property type="entry name" value="Tscrpt_reg_LuxR_C"/>
</dbReference>